<feature type="active site" description="Proton acceptor" evidence="10">
    <location>
        <position position="170"/>
    </location>
</feature>
<reference evidence="14" key="3">
    <citation type="submission" date="2010-09" db="EMBL/GenBank/DDBJ databases">
        <title>Annotation of Gaeumannomyces graminis var. tritici R3-111a-1.</title>
        <authorList>
            <consortium name="The Broad Institute Genome Sequencing Platform"/>
            <person name="Ma L.-J."/>
            <person name="Dead R."/>
            <person name="Young S.K."/>
            <person name="Zeng Q."/>
            <person name="Gargeya S."/>
            <person name="Fitzgerald M."/>
            <person name="Haas B."/>
            <person name="Abouelleil A."/>
            <person name="Alvarado L."/>
            <person name="Arachchi H.M."/>
            <person name="Berlin A."/>
            <person name="Brown A."/>
            <person name="Chapman S.B."/>
            <person name="Chen Z."/>
            <person name="Dunbar C."/>
            <person name="Freedman E."/>
            <person name="Gearin G."/>
            <person name="Gellesch M."/>
            <person name="Goldberg J."/>
            <person name="Griggs A."/>
            <person name="Gujja S."/>
            <person name="Heiman D."/>
            <person name="Howarth C."/>
            <person name="Larson L."/>
            <person name="Lui A."/>
            <person name="MacDonald P.J.P."/>
            <person name="Mehta T."/>
            <person name="Montmayeur A."/>
            <person name="Murphy C."/>
            <person name="Neiman D."/>
            <person name="Pearson M."/>
            <person name="Priest M."/>
            <person name="Roberts A."/>
            <person name="Saif S."/>
            <person name="Shea T."/>
            <person name="Shenoy N."/>
            <person name="Sisk P."/>
            <person name="Stolte C."/>
            <person name="Sykes S."/>
            <person name="Yandava C."/>
            <person name="Wortman J."/>
            <person name="Nusbaum C."/>
            <person name="Birren B."/>
        </authorList>
    </citation>
    <scope>NUCLEOTIDE SEQUENCE</scope>
    <source>
        <strain evidence="14">R3-111a-1</strain>
    </source>
</reference>
<dbReference type="Gene3D" id="1.10.520.10">
    <property type="match status" value="2"/>
</dbReference>
<sequence>MRAMPQMLARGGGVRGLVHISRLKRQLPRPRFSALAASPLLLPASSQRFRFSTSSQAAAPSSAELNHTAHASSPSTAAMGECPVRSAANVAGGGTKNRDWWPNSLKLDILRQHSPVTNPYDKDFDYREAFKSLDYQGLKKDVLAVITDSQEWWPADHGSYAGFFIRMAWHSAGTYRTFDGRGGGGQGQQRFAPLNSWPDNVSLDKARRLLWPVKQKYGSKISWADLMLLAGNVALESSGFKPFGFAGGRADTWEADQSTYWGGEKTWLGNEVRYRDGKEGLKGSGVVQGDESKKSHKDIHKRELESPLAAAHMGLIYVNPEGPDGNPDPVAAARDIRVTFGRMAMNDEETVALIAGGHTLGKTHGAGPSDNVGPEPEAAPLENMGLGWTNKFGSGAGPDTITSGLEVIWTKTPDKWSMNFFEYLFKYEWELTKSPAGANQWVAKGADAFIPDAFDPSKKHKPRMLTTDLSLRFDPGFEKISRRFLEKPELFYDAFARAWFKLLHRDMGPRSRWLGPEVPKEVLIWEDPISPVDYAVIDDNDAAALKKAILGSGVEPAKLVSTAWASASTFRGGDKRGGANGARIRLAPQKDWAVNEPQQLAEVLRALEKVQGDFNAKGGKKVSLADLIVLAGNAVVEQAAGVPVPFVPGRNDATAEQTDVESFSHLEPYADGFRSYGKGSERVTTEQFLVDRANQLTLTPPELTVLVGGLRVLGANHKQSKHGVLTNKPGKLTNDYFVNLLDPNTAWKTTDGETYEGTCRKTGQKKWTGTRADLVFGSHAELRALAEVYGSADGQKKFVKDFVDAWVKVMNLDRFDIHA</sequence>
<dbReference type="CDD" id="cd08200">
    <property type="entry name" value="catalase_peroxidase_2"/>
    <property type="match status" value="1"/>
</dbReference>
<dbReference type="CDD" id="cd00649">
    <property type="entry name" value="catalase_peroxidase_1"/>
    <property type="match status" value="1"/>
</dbReference>
<dbReference type="Proteomes" id="UP000006039">
    <property type="component" value="Unassembled WGS sequence"/>
</dbReference>
<dbReference type="PRINTS" id="PR00460">
    <property type="entry name" value="BPEROXIDASE"/>
</dbReference>
<accession>J3PBS1</accession>
<comment type="similarity">
    <text evidence="10 11">Belongs to the peroxidase family. Peroxidase/catalase subfamily.</text>
</comment>
<dbReference type="STRING" id="644352.J3PBS1"/>
<comment type="cofactor">
    <cofactor evidence="10">
        <name>heme b</name>
        <dbReference type="ChEBI" id="CHEBI:60344"/>
    </cofactor>
    <text evidence="10">Binds 1 heme b (iron(II)-protoporphyrin IX) group per monomer.</text>
</comment>
<feature type="region of interest" description="Disordered" evidence="12">
    <location>
        <begin position="279"/>
        <end position="300"/>
    </location>
</feature>
<feature type="binding site" description="axial binding residue" evidence="10">
    <location>
        <position position="358"/>
    </location>
    <ligand>
        <name>heme</name>
        <dbReference type="ChEBI" id="CHEBI:30413"/>
    </ligand>
    <ligandPart>
        <name>Fe</name>
        <dbReference type="ChEBI" id="CHEBI:18248"/>
    </ligandPart>
</feature>
<name>J3PBS1_GAET3</name>
<feature type="site" description="Transition state stabilizer" evidence="10">
    <location>
        <position position="166"/>
    </location>
</feature>
<dbReference type="GO" id="GO:0046872">
    <property type="term" value="F:metal ion binding"/>
    <property type="evidence" value="ECO:0007669"/>
    <property type="project" value="UniProtKB-KW"/>
</dbReference>
<dbReference type="EC" id="1.11.1.21" evidence="10 11"/>
<dbReference type="FunFam" id="1.10.520.10:FF:000002">
    <property type="entry name" value="Catalase-peroxidase"/>
    <property type="match status" value="1"/>
</dbReference>
<evidence type="ECO:0000256" key="2">
    <source>
        <dbReference type="ARBA" id="ARBA00022617"/>
    </source>
</evidence>
<dbReference type="PANTHER" id="PTHR30555">
    <property type="entry name" value="HYDROPEROXIDASE I, BIFUNCTIONAL CATALASE-PEROXIDASE"/>
    <property type="match status" value="1"/>
</dbReference>
<feature type="compositionally biased region" description="Low complexity" evidence="12">
    <location>
        <begin position="60"/>
        <end position="78"/>
    </location>
</feature>
<gene>
    <name evidence="15" type="primary">20351400</name>
    <name evidence="10" type="synonym">katG</name>
    <name evidence="14" type="ORF">GGTG_10942</name>
</gene>
<dbReference type="FunFam" id="1.10.420.10:FF:000002">
    <property type="entry name" value="Catalase-peroxidase"/>
    <property type="match status" value="1"/>
</dbReference>
<dbReference type="InterPro" id="IPR002016">
    <property type="entry name" value="Haem_peroxidase"/>
</dbReference>
<keyword evidence="16" id="KW-1185">Reference proteome</keyword>
<evidence type="ECO:0000256" key="1">
    <source>
        <dbReference type="ARBA" id="ARBA00022559"/>
    </source>
</evidence>
<reference evidence="16" key="1">
    <citation type="submission" date="2010-07" db="EMBL/GenBank/DDBJ databases">
        <title>The genome sequence of Gaeumannomyces graminis var. tritici strain R3-111a-1.</title>
        <authorList>
            <consortium name="The Broad Institute Genome Sequencing Platform"/>
            <person name="Ma L.-J."/>
            <person name="Dead R."/>
            <person name="Young S."/>
            <person name="Zeng Q."/>
            <person name="Koehrsen M."/>
            <person name="Alvarado L."/>
            <person name="Berlin A."/>
            <person name="Chapman S.B."/>
            <person name="Chen Z."/>
            <person name="Freedman E."/>
            <person name="Gellesch M."/>
            <person name="Goldberg J."/>
            <person name="Griggs A."/>
            <person name="Gujja S."/>
            <person name="Heilman E.R."/>
            <person name="Heiman D."/>
            <person name="Hepburn T."/>
            <person name="Howarth C."/>
            <person name="Jen D."/>
            <person name="Larson L."/>
            <person name="Mehta T."/>
            <person name="Neiman D."/>
            <person name="Pearson M."/>
            <person name="Roberts A."/>
            <person name="Saif S."/>
            <person name="Shea T."/>
            <person name="Shenoy N."/>
            <person name="Sisk P."/>
            <person name="Stolte C."/>
            <person name="Sykes S."/>
            <person name="Walk T."/>
            <person name="White J."/>
            <person name="Yandava C."/>
            <person name="Haas B."/>
            <person name="Nusbaum C."/>
            <person name="Birren B."/>
        </authorList>
    </citation>
    <scope>NUCLEOTIDE SEQUENCE [LARGE SCALE GENOMIC DNA]</scope>
    <source>
        <strain evidence="16">R3-111a-1</strain>
    </source>
</reference>
<dbReference type="Gene3D" id="1.10.420.10">
    <property type="entry name" value="Peroxidase, domain 2"/>
    <property type="match status" value="2"/>
</dbReference>
<evidence type="ECO:0000256" key="7">
    <source>
        <dbReference type="ARBA" id="ARBA00049145"/>
    </source>
</evidence>
<evidence type="ECO:0000256" key="6">
    <source>
        <dbReference type="ARBA" id="ARBA00023324"/>
    </source>
</evidence>
<evidence type="ECO:0000256" key="9">
    <source>
        <dbReference type="ARBA" id="ARBA00074141"/>
    </source>
</evidence>
<dbReference type="InterPro" id="IPR019793">
    <property type="entry name" value="Peroxidases_heam-ligand_BS"/>
</dbReference>
<dbReference type="OrthoDB" id="407695at2759"/>
<evidence type="ECO:0000256" key="5">
    <source>
        <dbReference type="ARBA" id="ARBA00023004"/>
    </source>
</evidence>
<evidence type="ECO:0000313" key="16">
    <source>
        <dbReference type="Proteomes" id="UP000006039"/>
    </source>
</evidence>
<dbReference type="PROSITE" id="PS50873">
    <property type="entry name" value="PEROXIDASE_4"/>
    <property type="match status" value="2"/>
</dbReference>
<feature type="domain" description="Plant heme peroxidase family profile" evidence="13">
    <location>
        <begin position="552"/>
        <end position="819"/>
    </location>
</feature>
<evidence type="ECO:0000256" key="11">
    <source>
        <dbReference type="RuleBase" id="RU003451"/>
    </source>
</evidence>
<dbReference type="GO" id="GO:0020037">
    <property type="term" value="F:heme binding"/>
    <property type="evidence" value="ECO:0007669"/>
    <property type="project" value="InterPro"/>
</dbReference>
<dbReference type="HAMAP" id="MF_01961">
    <property type="entry name" value="Catal_peroxid"/>
    <property type="match status" value="1"/>
</dbReference>
<evidence type="ECO:0000259" key="13">
    <source>
        <dbReference type="PROSITE" id="PS50873"/>
    </source>
</evidence>
<keyword evidence="6 10" id="KW-0376">Hydrogen peroxide</keyword>
<comment type="catalytic activity">
    <reaction evidence="7 10 11">
        <text>2 H2O2 = O2 + 2 H2O</text>
        <dbReference type="Rhea" id="RHEA:20309"/>
        <dbReference type="ChEBI" id="CHEBI:15377"/>
        <dbReference type="ChEBI" id="CHEBI:15379"/>
        <dbReference type="ChEBI" id="CHEBI:16240"/>
        <dbReference type="EC" id="1.11.1.21"/>
    </reaction>
</comment>
<dbReference type="eggNOG" id="ENOG502QTDY">
    <property type="taxonomic scope" value="Eukaryota"/>
</dbReference>
<reference evidence="15" key="5">
    <citation type="submission" date="2018-04" db="UniProtKB">
        <authorList>
            <consortium name="EnsemblFungi"/>
        </authorList>
    </citation>
    <scope>IDENTIFICATION</scope>
    <source>
        <strain evidence="15">R3-111a-1</strain>
    </source>
</reference>
<comment type="caution">
    <text evidence="10">Lacks conserved residue(s) required for the propagation of feature annotation.</text>
</comment>
<dbReference type="Pfam" id="PF00141">
    <property type="entry name" value="peroxidase"/>
    <property type="match status" value="2"/>
</dbReference>
<proteinExistence type="inferred from homology"/>
<dbReference type="PANTHER" id="PTHR30555:SF0">
    <property type="entry name" value="CATALASE-PEROXIDASE"/>
    <property type="match status" value="1"/>
</dbReference>
<keyword evidence="5 10" id="KW-0408">Iron</keyword>
<organism evidence="14">
    <name type="scientific">Gaeumannomyces tritici (strain R3-111a-1)</name>
    <name type="common">Wheat and barley take-all root rot fungus</name>
    <name type="synonym">Gaeumannomyces graminis var. tritici</name>
    <dbReference type="NCBI Taxonomy" id="644352"/>
    <lineage>
        <taxon>Eukaryota</taxon>
        <taxon>Fungi</taxon>
        <taxon>Dikarya</taxon>
        <taxon>Ascomycota</taxon>
        <taxon>Pezizomycotina</taxon>
        <taxon>Sordariomycetes</taxon>
        <taxon>Sordariomycetidae</taxon>
        <taxon>Magnaporthales</taxon>
        <taxon>Magnaporthaceae</taxon>
        <taxon>Gaeumannomyces</taxon>
    </lineage>
</organism>
<comment type="PTM">
    <text evidence="10">Formation of the three residue Trp-Tyr-Met cross-link is important for the catalase, but not the peroxidase activity of the enzyme.</text>
</comment>
<dbReference type="PROSITE" id="PS00436">
    <property type="entry name" value="PEROXIDASE_2"/>
    <property type="match status" value="1"/>
</dbReference>
<feature type="domain" description="Plant heme peroxidase family profile" evidence="13">
    <location>
        <begin position="203"/>
        <end position="522"/>
    </location>
</feature>
<evidence type="ECO:0000313" key="14">
    <source>
        <dbReference type="EMBL" id="EJT71688.1"/>
    </source>
</evidence>
<dbReference type="PRINTS" id="PR00458">
    <property type="entry name" value="PEROXIDASE"/>
</dbReference>
<dbReference type="EMBL" id="GL385400">
    <property type="protein sequence ID" value="EJT71688.1"/>
    <property type="molecule type" value="Genomic_DNA"/>
</dbReference>
<keyword evidence="3 10" id="KW-0479">Metal-binding</keyword>
<dbReference type="SUPFAM" id="SSF48113">
    <property type="entry name" value="Heme-dependent peroxidases"/>
    <property type="match status" value="2"/>
</dbReference>
<dbReference type="GO" id="GO:0005829">
    <property type="term" value="C:cytosol"/>
    <property type="evidence" value="ECO:0007669"/>
    <property type="project" value="TreeGrafter"/>
</dbReference>
<evidence type="ECO:0000313" key="15">
    <source>
        <dbReference type="EnsemblFungi" id="EJT71688"/>
    </source>
</evidence>
<evidence type="ECO:0000256" key="8">
    <source>
        <dbReference type="ARBA" id="ARBA00051651"/>
    </source>
</evidence>
<dbReference type="FunFam" id="1.10.420.10:FF:000004">
    <property type="entry name" value="Catalase-peroxidase"/>
    <property type="match status" value="1"/>
</dbReference>
<keyword evidence="4 10" id="KW-0560">Oxidoreductase</keyword>
<evidence type="ECO:0000256" key="12">
    <source>
        <dbReference type="SAM" id="MobiDB-lite"/>
    </source>
</evidence>
<dbReference type="InterPro" id="IPR019794">
    <property type="entry name" value="Peroxidases_AS"/>
</dbReference>
<dbReference type="RefSeq" id="XP_009227085.1">
    <property type="nucleotide sequence ID" value="XM_009228821.1"/>
</dbReference>
<dbReference type="InterPro" id="IPR000763">
    <property type="entry name" value="Catalase_peroxidase"/>
</dbReference>
<dbReference type="NCBIfam" id="TIGR00198">
    <property type="entry name" value="cat_per_HPI"/>
    <property type="match status" value="1"/>
</dbReference>
<evidence type="ECO:0000256" key="10">
    <source>
        <dbReference type="HAMAP-Rule" id="MF_03108"/>
    </source>
</evidence>
<reference evidence="15" key="4">
    <citation type="journal article" date="2015" name="G3 (Bethesda)">
        <title>Genome sequences of three phytopathogenic species of the Magnaporthaceae family of fungi.</title>
        <authorList>
            <person name="Okagaki L.H."/>
            <person name="Nunes C.C."/>
            <person name="Sailsbery J."/>
            <person name="Clay B."/>
            <person name="Brown D."/>
            <person name="John T."/>
            <person name="Oh Y."/>
            <person name="Young N."/>
            <person name="Fitzgerald M."/>
            <person name="Haas B.J."/>
            <person name="Zeng Q."/>
            <person name="Young S."/>
            <person name="Adiconis X."/>
            <person name="Fan L."/>
            <person name="Levin J.Z."/>
            <person name="Mitchell T.K."/>
            <person name="Okubara P.A."/>
            <person name="Farman M.L."/>
            <person name="Kohn L.M."/>
            <person name="Birren B."/>
            <person name="Ma L.-J."/>
            <person name="Dean R.A."/>
        </authorList>
    </citation>
    <scope>NUCLEOTIDE SEQUENCE</scope>
    <source>
        <strain evidence="15">R3-111a-1</strain>
    </source>
</reference>
<dbReference type="GO" id="GO:0042744">
    <property type="term" value="P:hydrogen peroxide catabolic process"/>
    <property type="evidence" value="ECO:0007669"/>
    <property type="project" value="UniProtKB-KW"/>
</dbReference>
<reference evidence="14" key="2">
    <citation type="submission" date="2010-07" db="EMBL/GenBank/DDBJ databases">
        <authorList>
            <consortium name="The Broad Institute Genome Sequencing Platform"/>
            <consortium name="Broad Institute Genome Sequencing Center for Infectious Disease"/>
            <person name="Ma L.-J."/>
            <person name="Dead R."/>
            <person name="Young S."/>
            <person name="Zeng Q."/>
            <person name="Koehrsen M."/>
            <person name="Alvarado L."/>
            <person name="Berlin A."/>
            <person name="Chapman S.B."/>
            <person name="Chen Z."/>
            <person name="Freedman E."/>
            <person name="Gellesch M."/>
            <person name="Goldberg J."/>
            <person name="Griggs A."/>
            <person name="Gujja S."/>
            <person name="Heilman E.R."/>
            <person name="Heiman D."/>
            <person name="Hepburn T."/>
            <person name="Howarth C."/>
            <person name="Jen D."/>
            <person name="Larson L."/>
            <person name="Mehta T."/>
            <person name="Neiman D."/>
            <person name="Pearson M."/>
            <person name="Roberts A."/>
            <person name="Saif S."/>
            <person name="Shea T."/>
            <person name="Shenoy N."/>
            <person name="Sisk P."/>
            <person name="Stolte C."/>
            <person name="Sykes S."/>
            <person name="Walk T."/>
            <person name="White J."/>
            <person name="Yandava C."/>
            <person name="Haas B."/>
            <person name="Nusbaum C."/>
            <person name="Birren B."/>
        </authorList>
    </citation>
    <scope>NUCLEOTIDE SEQUENCE</scope>
    <source>
        <strain evidence="14">R3-111a-1</strain>
    </source>
</reference>
<evidence type="ECO:0000256" key="3">
    <source>
        <dbReference type="ARBA" id="ARBA00022723"/>
    </source>
</evidence>
<dbReference type="PROSITE" id="PS00435">
    <property type="entry name" value="PEROXIDASE_1"/>
    <property type="match status" value="1"/>
</dbReference>
<dbReference type="GO" id="GO:0070301">
    <property type="term" value="P:cellular response to hydrogen peroxide"/>
    <property type="evidence" value="ECO:0007669"/>
    <property type="project" value="TreeGrafter"/>
</dbReference>
<feature type="region of interest" description="Disordered" evidence="12">
    <location>
        <begin position="60"/>
        <end position="80"/>
    </location>
</feature>
<dbReference type="InterPro" id="IPR010255">
    <property type="entry name" value="Haem_peroxidase_sf"/>
</dbReference>
<keyword evidence="2 10" id="KW-0349">Heme</keyword>
<evidence type="ECO:0000256" key="4">
    <source>
        <dbReference type="ARBA" id="ARBA00023002"/>
    </source>
</evidence>
<protein>
    <recommendedName>
        <fullName evidence="9 10">Catalase-peroxidase</fullName>
        <shortName evidence="10">CP</shortName>
        <ecNumber evidence="10 11">1.11.1.21</ecNumber>
    </recommendedName>
    <alternativeName>
        <fullName evidence="10">Peroxidase/catalase</fullName>
    </alternativeName>
</protein>
<dbReference type="GO" id="GO:0004096">
    <property type="term" value="F:catalase activity"/>
    <property type="evidence" value="ECO:0007669"/>
    <property type="project" value="UniProtKB-UniRule"/>
</dbReference>
<comment type="catalytic activity">
    <reaction evidence="8 10 11">
        <text>H2O2 + AH2 = A + 2 H2O</text>
        <dbReference type="Rhea" id="RHEA:30275"/>
        <dbReference type="ChEBI" id="CHEBI:13193"/>
        <dbReference type="ChEBI" id="CHEBI:15377"/>
        <dbReference type="ChEBI" id="CHEBI:16240"/>
        <dbReference type="ChEBI" id="CHEBI:17499"/>
        <dbReference type="EC" id="1.11.1.21"/>
    </reaction>
</comment>
<keyword evidence="1 10" id="KW-0575">Peroxidase</keyword>
<dbReference type="VEuPathDB" id="FungiDB:GGTG_10942"/>
<dbReference type="GeneID" id="20351400"/>
<dbReference type="NCBIfam" id="NF011635">
    <property type="entry name" value="PRK15061.1"/>
    <property type="match status" value="1"/>
</dbReference>
<feature type="cross-link" description="Tryptophyl-tyrosyl-methioninium (Tyr-Met) (with Trp-169)" evidence="10">
    <location>
        <begin position="317"/>
        <end position="343"/>
    </location>
</feature>
<dbReference type="EnsemblFungi" id="EJT71688">
    <property type="protein sequence ID" value="EJT71688"/>
    <property type="gene ID" value="GGTG_10942"/>
</dbReference>
<dbReference type="HOGENOM" id="CLU_025424_2_0_1"/>
<dbReference type="AlphaFoldDB" id="J3PBS1"/>